<dbReference type="Proteomes" id="UP000046393">
    <property type="component" value="Unplaced"/>
</dbReference>
<dbReference type="PROSITE" id="PS50896">
    <property type="entry name" value="LISH"/>
    <property type="match status" value="1"/>
</dbReference>
<sequence length="185" mass="21053">MDYDADLKQSVLSVLDKNGTLNRIQAELRSAIYLAIENENKKNKLKPTVNNCPLECAVVYHFLKRNKFLATAAVFEKEVNSELISFEELEECTKNREKQETILKNLLHISSSQCQSSTDPFHEQQFANSPKNVTAQRLNNGSEKCNDNEALRRSTSKTQSTLQEHSKSDDSKSEKIERNKSLVNS</sequence>
<name>A0A0N5AK90_9BILA</name>
<dbReference type="AlphaFoldDB" id="A0A0N5AK90"/>
<dbReference type="WBParaSite" id="SMUV_0000490001-mRNA-1">
    <property type="protein sequence ID" value="SMUV_0000490001-mRNA-1"/>
    <property type="gene ID" value="SMUV_0000490001"/>
</dbReference>
<dbReference type="InterPro" id="IPR006594">
    <property type="entry name" value="LisH"/>
</dbReference>
<reference evidence="3" key="1">
    <citation type="submission" date="2017-02" db="UniProtKB">
        <authorList>
            <consortium name="WormBaseParasite"/>
        </authorList>
    </citation>
    <scope>IDENTIFICATION</scope>
</reference>
<evidence type="ECO:0000313" key="2">
    <source>
        <dbReference type="Proteomes" id="UP000046393"/>
    </source>
</evidence>
<proteinExistence type="predicted"/>
<accession>A0A0N5AK90</accession>
<feature type="compositionally biased region" description="Basic and acidic residues" evidence="1">
    <location>
        <begin position="164"/>
        <end position="185"/>
    </location>
</feature>
<protein>
    <submittedName>
        <fullName evidence="3">LisH domain-containing protein</fullName>
    </submittedName>
</protein>
<keyword evidence="2" id="KW-1185">Reference proteome</keyword>
<dbReference type="STRING" id="451379.A0A0N5AK90"/>
<feature type="region of interest" description="Disordered" evidence="1">
    <location>
        <begin position="139"/>
        <end position="185"/>
    </location>
</feature>
<evidence type="ECO:0000256" key="1">
    <source>
        <dbReference type="SAM" id="MobiDB-lite"/>
    </source>
</evidence>
<evidence type="ECO:0000313" key="3">
    <source>
        <dbReference type="WBParaSite" id="SMUV_0000490001-mRNA-1"/>
    </source>
</evidence>
<organism evidence="2 3">
    <name type="scientific">Syphacia muris</name>
    <dbReference type="NCBI Taxonomy" id="451379"/>
    <lineage>
        <taxon>Eukaryota</taxon>
        <taxon>Metazoa</taxon>
        <taxon>Ecdysozoa</taxon>
        <taxon>Nematoda</taxon>
        <taxon>Chromadorea</taxon>
        <taxon>Rhabditida</taxon>
        <taxon>Spirurina</taxon>
        <taxon>Oxyuridomorpha</taxon>
        <taxon>Oxyuroidea</taxon>
        <taxon>Oxyuridae</taxon>
        <taxon>Syphacia</taxon>
    </lineage>
</organism>